<dbReference type="EMBL" id="CP011043">
    <property type="protein sequence ID" value="AJW78579.1"/>
    <property type="molecule type" value="Genomic_DNA"/>
</dbReference>
<proteinExistence type="predicted"/>
<dbReference type="InterPro" id="IPR051908">
    <property type="entry name" value="Ribosomal_N-acetyltransferase"/>
</dbReference>
<dbReference type="Proteomes" id="UP000032604">
    <property type="component" value="Chromosome"/>
</dbReference>
<dbReference type="GO" id="GO:1990189">
    <property type="term" value="F:protein N-terminal-serine acetyltransferase activity"/>
    <property type="evidence" value="ECO:0007669"/>
    <property type="project" value="TreeGrafter"/>
</dbReference>
<name>A0A0D5CH15_9MICO</name>
<keyword evidence="2" id="KW-0808">Transferase</keyword>
<accession>A0A0D5CH15</accession>
<dbReference type="PROSITE" id="PS51186">
    <property type="entry name" value="GNAT"/>
    <property type="match status" value="1"/>
</dbReference>
<dbReference type="Gene3D" id="3.40.630.30">
    <property type="match status" value="1"/>
</dbReference>
<dbReference type="HOGENOM" id="CLU_013985_3_4_11"/>
<dbReference type="KEGG" id="cmh:VO01_05055"/>
<organism evidence="2 3">
    <name type="scientific">Clavibacter michiganensis subsp. insidiosus</name>
    <dbReference type="NCBI Taxonomy" id="33014"/>
    <lineage>
        <taxon>Bacteria</taxon>
        <taxon>Bacillati</taxon>
        <taxon>Actinomycetota</taxon>
        <taxon>Actinomycetes</taxon>
        <taxon>Micrococcales</taxon>
        <taxon>Microbacteriaceae</taxon>
        <taxon>Clavibacter</taxon>
    </lineage>
</organism>
<evidence type="ECO:0000259" key="1">
    <source>
        <dbReference type="PROSITE" id="PS51186"/>
    </source>
</evidence>
<dbReference type="PATRIC" id="fig|33014.5.peg.1052"/>
<gene>
    <name evidence="2" type="ORF">VO01_05055</name>
</gene>
<dbReference type="CDD" id="cd04301">
    <property type="entry name" value="NAT_SF"/>
    <property type="match status" value="1"/>
</dbReference>
<dbReference type="OrthoDB" id="9795188at2"/>
<evidence type="ECO:0000313" key="2">
    <source>
        <dbReference type="EMBL" id="AJW78579.1"/>
    </source>
</evidence>
<dbReference type="PANTHER" id="PTHR43441:SF10">
    <property type="entry name" value="ACETYLTRANSFERASE"/>
    <property type="match status" value="1"/>
</dbReference>
<dbReference type="SUPFAM" id="SSF55729">
    <property type="entry name" value="Acyl-CoA N-acyltransferases (Nat)"/>
    <property type="match status" value="1"/>
</dbReference>
<dbReference type="AlphaFoldDB" id="A0A0D5CH15"/>
<feature type="domain" description="N-acetyltransferase" evidence="1">
    <location>
        <begin position="11"/>
        <end position="176"/>
    </location>
</feature>
<dbReference type="InterPro" id="IPR000182">
    <property type="entry name" value="GNAT_dom"/>
</dbReference>
<dbReference type="PANTHER" id="PTHR43441">
    <property type="entry name" value="RIBOSOMAL-PROTEIN-SERINE ACETYLTRANSFERASE"/>
    <property type="match status" value="1"/>
</dbReference>
<dbReference type="GO" id="GO:0008999">
    <property type="term" value="F:protein-N-terminal-alanine acetyltransferase activity"/>
    <property type="evidence" value="ECO:0007669"/>
    <property type="project" value="TreeGrafter"/>
</dbReference>
<dbReference type="InterPro" id="IPR016181">
    <property type="entry name" value="Acyl_CoA_acyltransferase"/>
</dbReference>
<dbReference type="Pfam" id="PF13302">
    <property type="entry name" value="Acetyltransf_3"/>
    <property type="match status" value="1"/>
</dbReference>
<dbReference type="GO" id="GO:0005737">
    <property type="term" value="C:cytoplasm"/>
    <property type="evidence" value="ECO:0007669"/>
    <property type="project" value="TreeGrafter"/>
</dbReference>
<reference evidence="2 3" key="1">
    <citation type="journal article" date="2015" name="Genome Announc.">
        <title>Complete Genome Sequence of Clavibacter michiganensis subsp. insidiosus R1-1 Using PacBio Single-Molecule Real-Time Technology.</title>
        <authorList>
            <person name="Lu Y."/>
            <person name="Samac D.A."/>
            <person name="Glazebrook J."/>
            <person name="Ishimaru C.A."/>
        </authorList>
    </citation>
    <scope>NUCLEOTIDE SEQUENCE [LARGE SCALE GENOMIC DNA]</scope>
    <source>
        <strain evidence="2 3">R1-1</strain>
    </source>
</reference>
<protein>
    <submittedName>
        <fullName evidence="2">Acetyltransferase</fullName>
    </submittedName>
</protein>
<evidence type="ECO:0000313" key="3">
    <source>
        <dbReference type="Proteomes" id="UP000032604"/>
    </source>
</evidence>
<dbReference type="RefSeq" id="WP_045527300.1">
    <property type="nucleotide sequence ID" value="NZ_CP011043.1"/>
</dbReference>
<sequence length="188" mass="19918">MDPVTLRTPRLTLRRPVLDDVDGITSACQDPQVQRYVPVPVPYTREDAVSYVSEFCADGWASGERLTWVALEGGDLVGTVGLHGIADGGAEIGYWLAPAARGRGIMREAAAAVVDHGFDASAGLGLVRIGWRAYAGNTGSAAVARALGFRFEGVARLGAMGRAGREDDWLAALLATDDRTPEPWPVLA</sequence>